<dbReference type="InterPro" id="IPR018359">
    <property type="entry name" value="Bromodomain_CS"/>
</dbReference>
<dbReference type="GO" id="GO:0016586">
    <property type="term" value="C:RSC-type complex"/>
    <property type="evidence" value="ECO:0007669"/>
    <property type="project" value="InterPro"/>
</dbReference>
<dbReference type="Gene3D" id="1.20.920.10">
    <property type="entry name" value="Bromodomain-like"/>
    <property type="match status" value="1"/>
</dbReference>
<dbReference type="SMART" id="SM00297">
    <property type="entry name" value="BROMO"/>
    <property type="match status" value="1"/>
</dbReference>
<dbReference type="KEGG" id="ccac:CcaHIS019_0203450"/>
<evidence type="ECO:0000313" key="12">
    <source>
        <dbReference type="EMBL" id="BEI88983.1"/>
    </source>
</evidence>
<dbReference type="InterPro" id="IPR043151">
    <property type="entry name" value="BAH_sf"/>
</dbReference>
<evidence type="ECO:0000313" key="13">
    <source>
        <dbReference type="Proteomes" id="UP001233271"/>
    </source>
</evidence>
<evidence type="ECO:0000256" key="1">
    <source>
        <dbReference type="ARBA" id="ARBA00004123"/>
    </source>
</evidence>
<dbReference type="AlphaFoldDB" id="A0AA48IIE0"/>
<feature type="region of interest" description="Disordered" evidence="9">
    <location>
        <begin position="162"/>
        <end position="187"/>
    </location>
</feature>
<feature type="region of interest" description="Disordered" evidence="9">
    <location>
        <begin position="202"/>
        <end position="270"/>
    </location>
</feature>
<comment type="subcellular location">
    <subcellularLocation>
        <location evidence="1">Nucleus</location>
    </subcellularLocation>
</comment>
<evidence type="ECO:0008006" key="14">
    <source>
        <dbReference type="Google" id="ProtNLM"/>
    </source>
</evidence>
<dbReference type="PROSITE" id="PS51038">
    <property type="entry name" value="BAH"/>
    <property type="match status" value="1"/>
</dbReference>
<dbReference type="RefSeq" id="XP_060454249.1">
    <property type="nucleotide sequence ID" value="XM_060597347.1"/>
</dbReference>
<dbReference type="PROSITE" id="PS00633">
    <property type="entry name" value="BROMODOMAIN_1"/>
    <property type="match status" value="1"/>
</dbReference>
<evidence type="ECO:0000256" key="9">
    <source>
        <dbReference type="SAM" id="MobiDB-lite"/>
    </source>
</evidence>
<dbReference type="SMART" id="SM00439">
    <property type="entry name" value="BAH"/>
    <property type="match status" value="1"/>
</dbReference>
<dbReference type="EMBL" id="AP028213">
    <property type="protein sequence ID" value="BEI88983.1"/>
    <property type="molecule type" value="Genomic_DNA"/>
</dbReference>
<evidence type="ECO:0000256" key="4">
    <source>
        <dbReference type="ARBA" id="ARBA00023015"/>
    </source>
</evidence>
<feature type="region of interest" description="Disordered" evidence="9">
    <location>
        <begin position="1"/>
        <end position="35"/>
    </location>
</feature>
<evidence type="ECO:0000256" key="6">
    <source>
        <dbReference type="ARBA" id="ARBA00023163"/>
    </source>
</evidence>
<feature type="compositionally biased region" description="Low complexity" evidence="9">
    <location>
        <begin position="737"/>
        <end position="764"/>
    </location>
</feature>
<evidence type="ECO:0000259" key="10">
    <source>
        <dbReference type="PROSITE" id="PS50014"/>
    </source>
</evidence>
<keyword evidence="3" id="KW-0156">Chromatin regulator</keyword>
<dbReference type="InterPro" id="IPR001025">
    <property type="entry name" value="BAH_dom"/>
</dbReference>
<dbReference type="GO" id="GO:0003682">
    <property type="term" value="F:chromatin binding"/>
    <property type="evidence" value="ECO:0007669"/>
    <property type="project" value="InterPro"/>
</dbReference>
<name>A0AA48IIE0_9TREE</name>
<sequence length="905" mass="99284">MPPRKSNARAPLASSPSSPVVQDYPGKKPDGSGLDEPLWTACRDMLDAVYKAKSQGRPMAEIFIELPDADEYADYYLAIPDPICLDIINTRLGEPHYIHPEDFFKQLHLVFLNAMHYNEEGSQVWNDAKQYEGMMLDMWRKGVAKGPFTSFDPYHKGRKQMKAALGRGSAVSGTSSTSPVAVKTELPAAGTPPVIHLRVSRPDANAAASGSASQASPQQSATSPASRETRGTRAAAAAATAKMASPVKSTQQLPPQQSSRAAGPTGYHGLSAENNSIVAATDSSFPMWPGPKIQLPGDPAPGGHPGSGWWGEGSPDYERSVGGQASYKQRIHAVAEAIAAYKDPSRGNTLSAVFGLIPPVVNLPYLAPSAAAVPGFTHILNNARNGRYSVLVEFDLEMAKLFEKARRVFEGRPAEYGKVLTLQRLYNALTAPFPLKLPIPMPSPTLFASLPSGPGNPRTMTVQEAHDAVRAGAPPEVANQGITTYRIPTKDRIFTEDARHKGVSYRAGEYVHLINPDDASKPIIGQIFKTFLPTQGYPTHHVTVCWYFRPEQTVHIAEQMYFENEVLKSVYFCDHPIEDVIEKVAVQPWSAAEAGRPQPQVWHPGFPLYTARSRYIDKAHFLLEVKDWNKLQPEGASLLHFFTNVVAFKHRIQLPLVKSPLLRGAKGPGRIERPKRQAMPDDDESMDMNVAYGRMAPPAARMPEQRPTPPSNRSSFNQPAPSPHQRQQPTPGPSRTPSAQAVQQRAPQQQRQQSWQQPTRPQQAPSFPNRTFASVTGGTQVLEQIAVREFLPPETAKLFEQDARHQVLWFSGPPLAQGAVQIPSPPNHSLEYLSFLTRRKRGASKATSRPTNAKRFKADGGREKTESADVDGEEEDADLLAEWWTQGMTREEVLASLKAVVNGSA</sequence>
<evidence type="ECO:0000259" key="11">
    <source>
        <dbReference type="PROSITE" id="PS51038"/>
    </source>
</evidence>
<dbReference type="PANTHER" id="PTHR16062:SF21">
    <property type="entry name" value="CHROMATIN STRUCTURE-REMODELING COMPLEX SUBUNIT RSC1-RELATED"/>
    <property type="match status" value="1"/>
</dbReference>
<dbReference type="InterPro" id="IPR036427">
    <property type="entry name" value="Bromodomain-like_sf"/>
</dbReference>
<dbReference type="Pfam" id="PF00439">
    <property type="entry name" value="Bromodomain"/>
    <property type="match status" value="1"/>
</dbReference>
<feature type="compositionally biased region" description="Polar residues" evidence="9">
    <location>
        <begin position="711"/>
        <end position="736"/>
    </location>
</feature>
<dbReference type="InterPro" id="IPR037382">
    <property type="entry name" value="Rsc/polybromo"/>
</dbReference>
<dbReference type="GO" id="GO:0006338">
    <property type="term" value="P:chromatin remodeling"/>
    <property type="evidence" value="ECO:0007669"/>
    <property type="project" value="InterPro"/>
</dbReference>
<protein>
    <recommendedName>
        <fullName evidence="14">BAH-domain-containing protein</fullName>
    </recommendedName>
</protein>
<organism evidence="12 13">
    <name type="scientific">Cutaneotrichosporon cavernicola</name>
    <dbReference type="NCBI Taxonomy" id="279322"/>
    <lineage>
        <taxon>Eukaryota</taxon>
        <taxon>Fungi</taxon>
        <taxon>Dikarya</taxon>
        <taxon>Basidiomycota</taxon>
        <taxon>Agaricomycotina</taxon>
        <taxon>Tremellomycetes</taxon>
        <taxon>Trichosporonales</taxon>
        <taxon>Trichosporonaceae</taxon>
        <taxon>Cutaneotrichosporon</taxon>
    </lineage>
</organism>
<keyword evidence="6" id="KW-0804">Transcription</keyword>
<dbReference type="GeneID" id="85492854"/>
<gene>
    <name evidence="12" type="ORF">CcaverHIS019_0203450</name>
</gene>
<feature type="region of interest" description="Disordered" evidence="9">
    <location>
        <begin position="299"/>
        <end position="321"/>
    </location>
</feature>
<feature type="compositionally biased region" description="Polar residues" evidence="9">
    <location>
        <begin position="247"/>
        <end position="260"/>
    </location>
</feature>
<keyword evidence="5 8" id="KW-0103">Bromodomain</keyword>
<keyword evidence="2" id="KW-0677">Repeat</keyword>
<feature type="compositionally biased region" description="Low complexity" evidence="9">
    <location>
        <begin position="206"/>
        <end position="244"/>
    </location>
</feature>
<dbReference type="Gene3D" id="2.30.30.490">
    <property type="match status" value="1"/>
</dbReference>
<dbReference type="SUPFAM" id="SSF47370">
    <property type="entry name" value="Bromodomain"/>
    <property type="match status" value="1"/>
</dbReference>
<accession>A0AA48IIE0</accession>
<evidence type="ECO:0000256" key="5">
    <source>
        <dbReference type="ARBA" id="ARBA00023117"/>
    </source>
</evidence>
<proteinExistence type="predicted"/>
<feature type="compositionally biased region" description="Low complexity" evidence="9">
    <location>
        <begin position="8"/>
        <end position="19"/>
    </location>
</feature>
<feature type="compositionally biased region" description="Basic and acidic residues" evidence="9">
    <location>
        <begin position="669"/>
        <end position="679"/>
    </location>
</feature>
<feature type="region of interest" description="Disordered" evidence="9">
    <location>
        <begin position="699"/>
        <end position="773"/>
    </location>
</feature>
<evidence type="ECO:0000256" key="7">
    <source>
        <dbReference type="ARBA" id="ARBA00023242"/>
    </source>
</evidence>
<keyword evidence="7" id="KW-0539">Nucleus</keyword>
<dbReference type="Pfam" id="PF01426">
    <property type="entry name" value="BAH"/>
    <property type="match status" value="1"/>
</dbReference>
<feature type="compositionally biased region" description="Basic and acidic residues" evidence="9">
    <location>
        <begin position="856"/>
        <end position="867"/>
    </location>
</feature>
<dbReference type="InterPro" id="IPR001487">
    <property type="entry name" value="Bromodomain"/>
</dbReference>
<dbReference type="Proteomes" id="UP001233271">
    <property type="component" value="Chromosome 2"/>
</dbReference>
<reference evidence="12" key="1">
    <citation type="journal article" date="2023" name="BMC Genomics">
        <title>Chromosome-level genome assemblies of Cutaneotrichosporon spp. (Trichosporonales, Basidiomycota) reveal imbalanced evolution between nucleotide sequences and chromosome synteny.</title>
        <authorList>
            <person name="Kobayashi Y."/>
            <person name="Kayamori A."/>
            <person name="Aoki K."/>
            <person name="Shiwa Y."/>
            <person name="Matsutani M."/>
            <person name="Fujita N."/>
            <person name="Sugita T."/>
            <person name="Iwasaki W."/>
            <person name="Tanaka N."/>
            <person name="Takashima M."/>
        </authorList>
    </citation>
    <scope>NUCLEOTIDE SEQUENCE</scope>
    <source>
        <strain evidence="12">HIS019</strain>
    </source>
</reference>
<feature type="domain" description="Bromo" evidence="10">
    <location>
        <begin position="55"/>
        <end position="125"/>
    </location>
</feature>
<evidence type="ECO:0000256" key="2">
    <source>
        <dbReference type="ARBA" id="ARBA00022737"/>
    </source>
</evidence>
<dbReference type="PANTHER" id="PTHR16062">
    <property type="entry name" value="SWI/SNF-RELATED"/>
    <property type="match status" value="1"/>
</dbReference>
<evidence type="ECO:0000256" key="3">
    <source>
        <dbReference type="ARBA" id="ARBA00022853"/>
    </source>
</evidence>
<dbReference type="PROSITE" id="PS50014">
    <property type="entry name" value="BROMODOMAIN_2"/>
    <property type="match status" value="1"/>
</dbReference>
<keyword evidence="13" id="KW-1185">Reference proteome</keyword>
<evidence type="ECO:0000256" key="8">
    <source>
        <dbReference type="PROSITE-ProRule" id="PRU00035"/>
    </source>
</evidence>
<feature type="region of interest" description="Disordered" evidence="9">
    <location>
        <begin position="841"/>
        <end position="875"/>
    </location>
</feature>
<feature type="domain" description="BAH" evidence="11">
    <location>
        <begin position="503"/>
        <end position="626"/>
    </location>
</feature>
<dbReference type="GO" id="GO:0006368">
    <property type="term" value="P:transcription elongation by RNA polymerase II"/>
    <property type="evidence" value="ECO:0007669"/>
    <property type="project" value="TreeGrafter"/>
</dbReference>
<feature type="region of interest" description="Disordered" evidence="9">
    <location>
        <begin position="661"/>
        <end position="685"/>
    </location>
</feature>
<keyword evidence="4" id="KW-0805">Transcription regulation</keyword>